<evidence type="ECO:0000256" key="3">
    <source>
        <dbReference type="ARBA" id="ARBA00022664"/>
    </source>
</evidence>
<gene>
    <name evidence="8" type="ORF">PoB_004036200</name>
</gene>
<comment type="subcellular location">
    <subcellularLocation>
        <location evidence="1 7">Nucleus</location>
    </subcellularLocation>
</comment>
<keyword evidence="9" id="KW-1185">Reference proteome</keyword>
<proteinExistence type="inferred from homology"/>
<keyword evidence="5 7" id="KW-0508">mRNA splicing</keyword>
<comment type="function">
    <text evidence="7">Involved in pre-mRNA splicing.</text>
</comment>
<evidence type="ECO:0000256" key="6">
    <source>
        <dbReference type="ARBA" id="ARBA00023242"/>
    </source>
</evidence>
<dbReference type="EMBL" id="BLXT01004508">
    <property type="protein sequence ID" value="GFO13857.1"/>
    <property type="molecule type" value="Genomic_DNA"/>
</dbReference>
<evidence type="ECO:0000313" key="8">
    <source>
        <dbReference type="EMBL" id="GFO13857.1"/>
    </source>
</evidence>
<dbReference type="AlphaFoldDB" id="A0AAV4B3R5"/>
<comment type="similarity">
    <text evidence="2 7">Belongs to the SYF2 family.</text>
</comment>
<dbReference type="PANTHER" id="PTHR13264:SF5">
    <property type="entry name" value="PRE-MRNA-SPLICING FACTOR SYF2"/>
    <property type="match status" value="1"/>
</dbReference>
<accession>A0AAV4B3R5</accession>
<comment type="caution">
    <text evidence="8">The sequence shown here is derived from an EMBL/GenBank/DDBJ whole genome shotgun (WGS) entry which is preliminary data.</text>
</comment>
<name>A0AAV4B3R5_9GAST</name>
<dbReference type="PANTHER" id="PTHR13264">
    <property type="entry name" value="GCIP-INTERACTING PROTEIN P29"/>
    <property type="match status" value="1"/>
</dbReference>
<comment type="subunit">
    <text evidence="7">May be part of a spliceosome complex.</text>
</comment>
<evidence type="ECO:0000256" key="4">
    <source>
        <dbReference type="ARBA" id="ARBA00022728"/>
    </source>
</evidence>
<dbReference type="GO" id="GO:0071014">
    <property type="term" value="C:post-mRNA release spliceosomal complex"/>
    <property type="evidence" value="ECO:0007669"/>
    <property type="project" value="TreeGrafter"/>
</dbReference>
<evidence type="ECO:0000313" key="9">
    <source>
        <dbReference type="Proteomes" id="UP000735302"/>
    </source>
</evidence>
<dbReference type="GO" id="GO:0071013">
    <property type="term" value="C:catalytic step 2 spliceosome"/>
    <property type="evidence" value="ECO:0007669"/>
    <property type="project" value="TreeGrafter"/>
</dbReference>
<protein>
    <recommendedName>
        <fullName evidence="7">Pre-mRNA-splicing factor SYF2</fullName>
    </recommendedName>
</protein>
<keyword evidence="4 7" id="KW-0747">Spliceosome</keyword>
<organism evidence="8 9">
    <name type="scientific">Plakobranchus ocellatus</name>
    <dbReference type="NCBI Taxonomy" id="259542"/>
    <lineage>
        <taxon>Eukaryota</taxon>
        <taxon>Metazoa</taxon>
        <taxon>Spiralia</taxon>
        <taxon>Lophotrochozoa</taxon>
        <taxon>Mollusca</taxon>
        <taxon>Gastropoda</taxon>
        <taxon>Heterobranchia</taxon>
        <taxon>Euthyneura</taxon>
        <taxon>Panpulmonata</taxon>
        <taxon>Sacoglossa</taxon>
        <taxon>Placobranchoidea</taxon>
        <taxon>Plakobranchidae</taxon>
        <taxon>Plakobranchus</taxon>
    </lineage>
</organism>
<keyword evidence="3 7" id="KW-0507">mRNA processing</keyword>
<dbReference type="InterPro" id="IPR013260">
    <property type="entry name" value="mRNA_splic_SYF2"/>
</dbReference>
<dbReference type="GO" id="GO:0000974">
    <property type="term" value="C:Prp19 complex"/>
    <property type="evidence" value="ECO:0007669"/>
    <property type="project" value="TreeGrafter"/>
</dbReference>
<dbReference type="Proteomes" id="UP000735302">
    <property type="component" value="Unassembled WGS sequence"/>
</dbReference>
<evidence type="ECO:0000256" key="2">
    <source>
        <dbReference type="ARBA" id="ARBA00010028"/>
    </source>
</evidence>
<evidence type="ECO:0000256" key="7">
    <source>
        <dbReference type="RuleBase" id="RU367148"/>
    </source>
</evidence>
<evidence type="ECO:0000256" key="1">
    <source>
        <dbReference type="ARBA" id="ARBA00004123"/>
    </source>
</evidence>
<dbReference type="GO" id="GO:0000398">
    <property type="term" value="P:mRNA splicing, via spliceosome"/>
    <property type="evidence" value="ECO:0007669"/>
    <property type="project" value="UniProtKB-UniRule"/>
</dbReference>
<sequence length="248" mass="29401">MKLTVKLRRYFLLTPNGEASSSQLSSASGSKSASKFARMNRLRELEMKMNEARKMNHAEVVAEDERKKRPQNFEAKRKRLEWEQEEEDKKKECLERGESYDRMKVMTIGADEAERWEKKKRKKNPDLGFADYEQATFRQYSHLTKQIKPDTQEVSRQKEQLGEDFYATADTLGLHQRKDSDEAIDRMVGDLEKQIEKRSKYSRRRTFDEEADVDYINERNAKFNQKLERFYGKYTAEIKQNLERGTAV</sequence>
<keyword evidence="6 7" id="KW-0539">Nucleus</keyword>
<dbReference type="Pfam" id="PF08231">
    <property type="entry name" value="SYF2"/>
    <property type="match status" value="1"/>
</dbReference>
<reference evidence="8 9" key="1">
    <citation type="journal article" date="2021" name="Elife">
        <title>Chloroplast acquisition without the gene transfer in kleptoplastic sea slugs, Plakobranchus ocellatus.</title>
        <authorList>
            <person name="Maeda T."/>
            <person name="Takahashi S."/>
            <person name="Yoshida T."/>
            <person name="Shimamura S."/>
            <person name="Takaki Y."/>
            <person name="Nagai Y."/>
            <person name="Toyoda A."/>
            <person name="Suzuki Y."/>
            <person name="Arimoto A."/>
            <person name="Ishii H."/>
            <person name="Satoh N."/>
            <person name="Nishiyama T."/>
            <person name="Hasebe M."/>
            <person name="Maruyama T."/>
            <person name="Minagawa J."/>
            <person name="Obokata J."/>
            <person name="Shigenobu S."/>
        </authorList>
    </citation>
    <scope>NUCLEOTIDE SEQUENCE [LARGE SCALE GENOMIC DNA]</scope>
</reference>
<evidence type="ECO:0000256" key="5">
    <source>
        <dbReference type="ARBA" id="ARBA00023187"/>
    </source>
</evidence>